<keyword evidence="2 10" id="KW-0436">Ligase</keyword>
<feature type="binding site" evidence="10">
    <location>
        <begin position="108"/>
        <end position="114"/>
    </location>
    <ligand>
        <name>ATP</name>
        <dbReference type="ChEBI" id="CHEBI:30616"/>
    </ligand>
</feature>
<evidence type="ECO:0000259" key="12">
    <source>
        <dbReference type="Pfam" id="PF01225"/>
    </source>
</evidence>
<gene>
    <name evidence="10" type="primary">murF</name>
    <name evidence="15" type="ORF">FHS48_000923</name>
</gene>
<reference evidence="15 16" key="1">
    <citation type="submission" date="2020-08" db="EMBL/GenBank/DDBJ databases">
        <title>Genomic Encyclopedia of Type Strains, Phase IV (KMG-IV): sequencing the most valuable type-strain genomes for metagenomic binning, comparative biology and taxonomic classification.</title>
        <authorList>
            <person name="Goeker M."/>
        </authorList>
    </citation>
    <scope>NUCLEOTIDE SEQUENCE [LARGE SCALE GENOMIC DNA]</scope>
    <source>
        <strain evidence="15 16">DSM 11590</strain>
    </source>
</reference>
<evidence type="ECO:0000256" key="2">
    <source>
        <dbReference type="ARBA" id="ARBA00022598"/>
    </source>
</evidence>
<keyword evidence="3 10" id="KW-0132">Cell division</keyword>
<dbReference type="AlphaFoldDB" id="A0A7X0DL17"/>
<evidence type="ECO:0000256" key="5">
    <source>
        <dbReference type="ARBA" id="ARBA00022840"/>
    </source>
</evidence>
<keyword evidence="16" id="KW-1185">Reference proteome</keyword>
<feature type="domain" description="Mur ligase C-terminal" evidence="13">
    <location>
        <begin position="332"/>
        <end position="445"/>
    </location>
</feature>
<keyword evidence="9 10" id="KW-0961">Cell wall biogenesis/degradation</keyword>
<evidence type="ECO:0000313" key="16">
    <source>
        <dbReference type="Proteomes" id="UP000544872"/>
    </source>
</evidence>
<dbReference type="PANTHER" id="PTHR43024">
    <property type="entry name" value="UDP-N-ACETYLMURAMOYL-TRIPEPTIDE--D-ALANYL-D-ALANINE LIGASE"/>
    <property type="match status" value="1"/>
</dbReference>
<organism evidence="15 16">
    <name type="scientific">Novispirillum itersonii</name>
    <name type="common">Aquaspirillum itersonii</name>
    <dbReference type="NCBI Taxonomy" id="189"/>
    <lineage>
        <taxon>Bacteria</taxon>
        <taxon>Pseudomonadati</taxon>
        <taxon>Pseudomonadota</taxon>
        <taxon>Alphaproteobacteria</taxon>
        <taxon>Rhodospirillales</taxon>
        <taxon>Novispirillaceae</taxon>
        <taxon>Novispirillum</taxon>
    </lineage>
</organism>
<dbReference type="GO" id="GO:0005737">
    <property type="term" value="C:cytoplasm"/>
    <property type="evidence" value="ECO:0007669"/>
    <property type="project" value="UniProtKB-SubCell"/>
</dbReference>
<dbReference type="GO" id="GO:0071555">
    <property type="term" value="P:cell wall organization"/>
    <property type="evidence" value="ECO:0007669"/>
    <property type="project" value="UniProtKB-KW"/>
</dbReference>
<keyword evidence="5 10" id="KW-0067">ATP-binding</keyword>
<evidence type="ECO:0000256" key="10">
    <source>
        <dbReference type="HAMAP-Rule" id="MF_02019"/>
    </source>
</evidence>
<dbReference type="EMBL" id="JACIIX010000002">
    <property type="protein sequence ID" value="MBB6209521.1"/>
    <property type="molecule type" value="Genomic_DNA"/>
</dbReference>
<dbReference type="Gene3D" id="3.90.190.20">
    <property type="entry name" value="Mur ligase, C-terminal domain"/>
    <property type="match status" value="1"/>
</dbReference>
<feature type="domain" description="Mur ligase central" evidence="14">
    <location>
        <begin position="106"/>
        <end position="294"/>
    </location>
</feature>
<dbReference type="SUPFAM" id="SSF53244">
    <property type="entry name" value="MurD-like peptide ligases, peptide-binding domain"/>
    <property type="match status" value="1"/>
</dbReference>
<dbReference type="Pfam" id="PF01225">
    <property type="entry name" value="Mur_ligase"/>
    <property type="match status" value="1"/>
</dbReference>
<dbReference type="InterPro" id="IPR036615">
    <property type="entry name" value="Mur_ligase_C_dom_sf"/>
</dbReference>
<dbReference type="InterPro" id="IPR004101">
    <property type="entry name" value="Mur_ligase_C"/>
</dbReference>
<dbReference type="UniPathway" id="UPA00219"/>
<evidence type="ECO:0000256" key="6">
    <source>
        <dbReference type="ARBA" id="ARBA00022960"/>
    </source>
</evidence>
<keyword evidence="4 10" id="KW-0547">Nucleotide-binding</keyword>
<evidence type="ECO:0000256" key="11">
    <source>
        <dbReference type="RuleBase" id="RU004136"/>
    </source>
</evidence>
<dbReference type="SUPFAM" id="SSF63418">
    <property type="entry name" value="MurE/MurF N-terminal domain"/>
    <property type="match status" value="1"/>
</dbReference>
<evidence type="ECO:0000256" key="9">
    <source>
        <dbReference type="ARBA" id="ARBA00023316"/>
    </source>
</evidence>
<comment type="catalytic activity">
    <reaction evidence="10 11">
        <text>D-alanyl-D-alanine + UDP-N-acetyl-alpha-D-muramoyl-L-alanyl-gamma-D-glutamyl-meso-2,6-diaminopimelate + ATP = UDP-N-acetyl-alpha-D-muramoyl-L-alanyl-gamma-D-glutamyl-meso-2,6-diaminopimeloyl-D-alanyl-D-alanine + ADP + phosphate + H(+)</text>
        <dbReference type="Rhea" id="RHEA:28374"/>
        <dbReference type="ChEBI" id="CHEBI:15378"/>
        <dbReference type="ChEBI" id="CHEBI:30616"/>
        <dbReference type="ChEBI" id="CHEBI:43474"/>
        <dbReference type="ChEBI" id="CHEBI:57822"/>
        <dbReference type="ChEBI" id="CHEBI:61386"/>
        <dbReference type="ChEBI" id="CHEBI:83905"/>
        <dbReference type="ChEBI" id="CHEBI:456216"/>
        <dbReference type="EC" id="6.3.2.10"/>
    </reaction>
</comment>
<dbReference type="Pfam" id="PF02875">
    <property type="entry name" value="Mur_ligase_C"/>
    <property type="match status" value="1"/>
</dbReference>
<keyword evidence="8 10" id="KW-0131">Cell cycle</keyword>
<dbReference type="InterPro" id="IPR005863">
    <property type="entry name" value="UDP-N-AcMur_synth"/>
</dbReference>
<dbReference type="Pfam" id="PF08245">
    <property type="entry name" value="Mur_ligase_M"/>
    <property type="match status" value="1"/>
</dbReference>
<evidence type="ECO:0000256" key="4">
    <source>
        <dbReference type="ARBA" id="ARBA00022741"/>
    </source>
</evidence>
<evidence type="ECO:0000256" key="8">
    <source>
        <dbReference type="ARBA" id="ARBA00023306"/>
    </source>
</evidence>
<dbReference type="InterPro" id="IPR036565">
    <property type="entry name" value="Mur-like_cat_sf"/>
</dbReference>
<comment type="pathway">
    <text evidence="10 11">Cell wall biogenesis; peptidoglycan biosynthesis.</text>
</comment>
<evidence type="ECO:0000313" key="15">
    <source>
        <dbReference type="EMBL" id="MBB6209521.1"/>
    </source>
</evidence>
<dbReference type="EC" id="6.3.2.10" evidence="10 11"/>
<evidence type="ECO:0000256" key="3">
    <source>
        <dbReference type="ARBA" id="ARBA00022618"/>
    </source>
</evidence>
<dbReference type="GO" id="GO:0051301">
    <property type="term" value="P:cell division"/>
    <property type="evidence" value="ECO:0007669"/>
    <property type="project" value="UniProtKB-KW"/>
</dbReference>
<dbReference type="Gene3D" id="3.40.1390.10">
    <property type="entry name" value="MurE/MurF, N-terminal domain"/>
    <property type="match status" value="1"/>
</dbReference>
<comment type="caution">
    <text evidence="15">The sequence shown here is derived from an EMBL/GenBank/DDBJ whole genome shotgun (WGS) entry which is preliminary data.</text>
</comment>
<dbReference type="RefSeq" id="WP_184261855.1">
    <property type="nucleotide sequence ID" value="NZ_JACIIX010000002.1"/>
</dbReference>
<evidence type="ECO:0000256" key="1">
    <source>
        <dbReference type="ARBA" id="ARBA00022490"/>
    </source>
</evidence>
<evidence type="ECO:0000259" key="13">
    <source>
        <dbReference type="Pfam" id="PF02875"/>
    </source>
</evidence>
<proteinExistence type="inferred from homology"/>
<evidence type="ECO:0000256" key="7">
    <source>
        <dbReference type="ARBA" id="ARBA00022984"/>
    </source>
</evidence>
<keyword evidence="6 10" id="KW-0133">Cell shape</keyword>
<comment type="similarity">
    <text evidence="10">Belongs to the MurCDEF family. MurF subfamily.</text>
</comment>
<feature type="domain" description="Mur ligase N-terminal catalytic" evidence="12">
    <location>
        <begin position="23"/>
        <end position="68"/>
    </location>
</feature>
<dbReference type="GO" id="GO:0047480">
    <property type="term" value="F:UDP-N-acetylmuramoyl-tripeptide-D-alanyl-D-alanine ligase activity"/>
    <property type="evidence" value="ECO:0007669"/>
    <property type="project" value="UniProtKB-UniRule"/>
</dbReference>
<protein>
    <recommendedName>
        <fullName evidence="10 11">UDP-N-acetylmuramoyl-tripeptide--D-alanyl-D-alanine ligase</fullName>
        <ecNumber evidence="10 11">6.3.2.10</ecNumber>
    </recommendedName>
    <alternativeName>
        <fullName evidence="10">D-alanyl-D-alanine-adding enzyme</fullName>
    </alternativeName>
</protein>
<keyword evidence="1 10" id="KW-0963">Cytoplasm</keyword>
<dbReference type="GO" id="GO:0005524">
    <property type="term" value="F:ATP binding"/>
    <property type="evidence" value="ECO:0007669"/>
    <property type="project" value="UniProtKB-UniRule"/>
</dbReference>
<dbReference type="InterPro" id="IPR035911">
    <property type="entry name" value="MurE/MurF_N"/>
</dbReference>
<dbReference type="GO" id="GO:0008360">
    <property type="term" value="P:regulation of cell shape"/>
    <property type="evidence" value="ECO:0007669"/>
    <property type="project" value="UniProtKB-KW"/>
</dbReference>
<dbReference type="InterPro" id="IPR013221">
    <property type="entry name" value="Mur_ligase_cen"/>
</dbReference>
<comment type="subcellular location">
    <subcellularLocation>
        <location evidence="10 11">Cytoplasm</location>
    </subcellularLocation>
</comment>
<comment type="function">
    <text evidence="10 11">Involved in cell wall formation. Catalyzes the final step in the synthesis of UDP-N-acetylmuramoyl-pentapeptide, the precursor of murein.</text>
</comment>
<accession>A0A7X0DL17</accession>
<dbReference type="NCBIfam" id="TIGR01143">
    <property type="entry name" value="murF"/>
    <property type="match status" value="1"/>
</dbReference>
<dbReference type="SUPFAM" id="SSF53623">
    <property type="entry name" value="MurD-like peptide ligases, catalytic domain"/>
    <property type="match status" value="1"/>
</dbReference>
<dbReference type="GO" id="GO:0009252">
    <property type="term" value="P:peptidoglycan biosynthetic process"/>
    <property type="evidence" value="ECO:0007669"/>
    <property type="project" value="UniProtKB-UniRule"/>
</dbReference>
<dbReference type="InterPro" id="IPR000713">
    <property type="entry name" value="Mur_ligase_N"/>
</dbReference>
<dbReference type="PANTHER" id="PTHR43024:SF1">
    <property type="entry name" value="UDP-N-ACETYLMURAMOYL-TRIPEPTIDE--D-ALANYL-D-ALANINE LIGASE"/>
    <property type="match status" value="1"/>
</dbReference>
<name>A0A7X0DL17_NOVIT</name>
<sequence>MSLWTTRTIADAVSGTCPSDIAVHGLSIDSRTVAVGDLFIALAGPSHDGHDHVAAALAAGAVGALVHRIPDGVDPARLIVCADTLDALTALGRAGRDRFTGTVIGVTGSVGKTSTKEALAHVLGTFAPTHAAVGSFNNHWGVPLTLARMPQDARYAIIEMGMNHAGELRALTAIARPHHGIITWVAGAHLEFFNSIAEIADAKAEMLEGVQPGGIAILPRDNEYFSRLKERAQTLGLPVRTFGADPEADVRMESVTIAADHTTVSARIDGRAVPYTVGAAGQHWASNSLAVMALIEALRLDLTQAAQAMREVGPPKGRGARSSHPLPSGGVFTLIDESYNANPASVTAALRTLGAQTAGPGGRRIAILGDMRELGPDGPALHAGLAQEVVASGIERVYTAGPLMTNLHNALPSAVRAEHAADSSALAAWIGSHLSDGDVVMVKGSLGMRMATIVTTLKTLTGSGSTHTHQTG</sequence>
<dbReference type="Gene3D" id="3.40.1190.10">
    <property type="entry name" value="Mur-like, catalytic domain"/>
    <property type="match status" value="1"/>
</dbReference>
<dbReference type="Proteomes" id="UP000544872">
    <property type="component" value="Unassembled WGS sequence"/>
</dbReference>
<dbReference type="HAMAP" id="MF_02019">
    <property type="entry name" value="MurF"/>
    <property type="match status" value="1"/>
</dbReference>
<evidence type="ECO:0000259" key="14">
    <source>
        <dbReference type="Pfam" id="PF08245"/>
    </source>
</evidence>
<keyword evidence="7 10" id="KW-0573">Peptidoglycan synthesis</keyword>
<dbReference type="InterPro" id="IPR051046">
    <property type="entry name" value="MurCDEF_CellWall_CoF430Synth"/>
</dbReference>